<accession>A0A1J8QEB7</accession>
<protein>
    <submittedName>
        <fullName evidence="1">Uncharacterized protein</fullName>
    </submittedName>
</protein>
<evidence type="ECO:0000313" key="1">
    <source>
        <dbReference type="EMBL" id="OJA18299.1"/>
    </source>
</evidence>
<keyword evidence="2" id="KW-1185">Reference proteome</keyword>
<dbReference type="AlphaFoldDB" id="A0A1J8QEB7"/>
<sequence>MEYHPHSYYIPDNMIALPDPHGEQQLIQTPIHEYP</sequence>
<comment type="caution">
    <text evidence="1">The sequence shown here is derived from an EMBL/GenBank/DDBJ whole genome shotgun (WGS) entry which is preliminary data.</text>
</comment>
<dbReference type="Proteomes" id="UP000183567">
    <property type="component" value="Unassembled WGS sequence"/>
</dbReference>
<gene>
    <name evidence="1" type="ORF">AZE42_07738</name>
</gene>
<proteinExistence type="predicted"/>
<reference evidence="1 2" key="1">
    <citation type="submission" date="2016-03" db="EMBL/GenBank/DDBJ databases">
        <title>Comparative genomics of the ectomycorrhizal sister species Rhizopogon vinicolor and Rhizopogon vesiculosus (Basidiomycota: Boletales) reveals a divergence of the mating type B locus.</title>
        <authorList>
            <person name="Mujic A.B."/>
            <person name="Kuo A."/>
            <person name="Tritt A."/>
            <person name="Lipzen A."/>
            <person name="Chen C."/>
            <person name="Johnson J."/>
            <person name="Sharma A."/>
            <person name="Barry K."/>
            <person name="Grigoriev I.V."/>
            <person name="Spatafora J.W."/>
        </authorList>
    </citation>
    <scope>NUCLEOTIDE SEQUENCE [LARGE SCALE GENOMIC DNA]</scope>
    <source>
        <strain evidence="1 2">AM-OR11-056</strain>
    </source>
</reference>
<dbReference type="EMBL" id="LVVM01001559">
    <property type="protein sequence ID" value="OJA18299.1"/>
    <property type="molecule type" value="Genomic_DNA"/>
</dbReference>
<name>A0A1J8QEB7_9AGAM</name>
<evidence type="ECO:0000313" key="2">
    <source>
        <dbReference type="Proteomes" id="UP000183567"/>
    </source>
</evidence>
<organism evidence="1 2">
    <name type="scientific">Rhizopogon vesiculosus</name>
    <dbReference type="NCBI Taxonomy" id="180088"/>
    <lineage>
        <taxon>Eukaryota</taxon>
        <taxon>Fungi</taxon>
        <taxon>Dikarya</taxon>
        <taxon>Basidiomycota</taxon>
        <taxon>Agaricomycotina</taxon>
        <taxon>Agaricomycetes</taxon>
        <taxon>Agaricomycetidae</taxon>
        <taxon>Boletales</taxon>
        <taxon>Suillineae</taxon>
        <taxon>Rhizopogonaceae</taxon>
        <taxon>Rhizopogon</taxon>
    </lineage>
</organism>